<dbReference type="GeneID" id="27690150"/>
<evidence type="ECO:0000259" key="1">
    <source>
        <dbReference type="PROSITE" id="PS50280"/>
    </source>
</evidence>
<dbReference type="OMA" id="WCERWGE"/>
<dbReference type="InterPro" id="IPR046341">
    <property type="entry name" value="SET_dom_sf"/>
</dbReference>
<protein>
    <recommendedName>
        <fullName evidence="1">SET domain-containing protein</fullName>
    </recommendedName>
</protein>
<dbReference type="SUPFAM" id="SSF82199">
    <property type="entry name" value="SET domain"/>
    <property type="match status" value="1"/>
</dbReference>
<accession>A0A0L0H8N1</accession>
<dbReference type="InterPro" id="IPR001214">
    <property type="entry name" value="SET_dom"/>
</dbReference>
<feature type="domain" description="SET" evidence="1">
    <location>
        <begin position="78"/>
        <end position="200"/>
    </location>
</feature>
<dbReference type="Proteomes" id="UP000053201">
    <property type="component" value="Unassembled WGS sequence"/>
</dbReference>
<dbReference type="Pfam" id="PF00856">
    <property type="entry name" value="SET"/>
    <property type="match status" value="1"/>
</dbReference>
<dbReference type="AlphaFoldDB" id="A0A0L0H8N1"/>
<dbReference type="eggNOG" id="ENOG502S3NK">
    <property type="taxonomic scope" value="Eukaryota"/>
</dbReference>
<dbReference type="PROSITE" id="PS50280">
    <property type="entry name" value="SET"/>
    <property type="match status" value="1"/>
</dbReference>
<dbReference type="OrthoDB" id="5792673at2759"/>
<dbReference type="Gene3D" id="2.170.270.10">
    <property type="entry name" value="SET domain"/>
    <property type="match status" value="1"/>
</dbReference>
<proteinExistence type="predicted"/>
<dbReference type="VEuPathDB" id="FungiDB:SPPG_06881"/>
<dbReference type="RefSeq" id="XP_016605930.1">
    <property type="nucleotide sequence ID" value="XM_016755074.1"/>
</dbReference>
<gene>
    <name evidence="2" type="ORF">SPPG_06881</name>
</gene>
<dbReference type="STRING" id="645134.A0A0L0H8N1"/>
<evidence type="ECO:0000313" key="2">
    <source>
        <dbReference type="EMBL" id="KNC97890.1"/>
    </source>
</evidence>
<dbReference type="EMBL" id="KQ257462">
    <property type="protein sequence ID" value="KNC97890.1"/>
    <property type="molecule type" value="Genomic_DNA"/>
</dbReference>
<keyword evidence="3" id="KW-1185">Reference proteome</keyword>
<dbReference type="InParanoid" id="A0A0L0H8N1"/>
<reference evidence="2 3" key="1">
    <citation type="submission" date="2009-08" db="EMBL/GenBank/DDBJ databases">
        <title>The Genome Sequence of Spizellomyces punctatus strain DAOM BR117.</title>
        <authorList>
            <consortium name="The Broad Institute Genome Sequencing Platform"/>
            <person name="Russ C."/>
            <person name="Cuomo C."/>
            <person name="Shea T."/>
            <person name="Young S.K."/>
            <person name="Zeng Q."/>
            <person name="Koehrsen M."/>
            <person name="Haas B."/>
            <person name="Borodovsky M."/>
            <person name="Guigo R."/>
            <person name="Alvarado L."/>
            <person name="Berlin A."/>
            <person name="Bochicchio J."/>
            <person name="Borenstein D."/>
            <person name="Chapman S."/>
            <person name="Chen Z."/>
            <person name="Engels R."/>
            <person name="Freedman E."/>
            <person name="Gellesch M."/>
            <person name="Goldberg J."/>
            <person name="Griggs A."/>
            <person name="Gujja S."/>
            <person name="Heiman D."/>
            <person name="Hepburn T."/>
            <person name="Howarth C."/>
            <person name="Jen D."/>
            <person name="Larson L."/>
            <person name="Lewis B."/>
            <person name="Mehta T."/>
            <person name="Park D."/>
            <person name="Pearson M."/>
            <person name="Roberts A."/>
            <person name="Saif S."/>
            <person name="Shenoy N."/>
            <person name="Sisk P."/>
            <person name="Stolte C."/>
            <person name="Sykes S."/>
            <person name="Thomson T."/>
            <person name="Walk T."/>
            <person name="White J."/>
            <person name="Yandava C."/>
            <person name="Burger G."/>
            <person name="Gray M.W."/>
            <person name="Holland P.W.H."/>
            <person name="King N."/>
            <person name="Lang F.B.F."/>
            <person name="Roger A.J."/>
            <person name="Ruiz-Trillo I."/>
            <person name="Lander E."/>
            <person name="Nusbaum C."/>
        </authorList>
    </citation>
    <scope>NUCLEOTIDE SEQUENCE [LARGE SCALE GENOMIC DNA]</scope>
    <source>
        <strain evidence="2 3">DAOM BR117</strain>
    </source>
</reference>
<evidence type="ECO:0000313" key="3">
    <source>
        <dbReference type="Proteomes" id="UP000053201"/>
    </source>
</evidence>
<organism evidence="2 3">
    <name type="scientific">Spizellomyces punctatus (strain DAOM BR117)</name>
    <dbReference type="NCBI Taxonomy" id="645134"/>
    <lineage>
        <taxon>Eukaryota</taxon>
        <taxon>Fungi</taxon>
        <taxon>Fungi incertae sedis</taxon>
        <taxon>Chytridiomycota</taxon>
        <taxon>Chytridiomycota incertae sedis</taxon>
        <taxon>Chytridiomycetes</taxon>
        <taxon>Spizellomycetales</taxon>
        <taxon>Spizellomycetaceae</taxon>
        <taxon>Spizellomyces</taxon>
    </lineage>
</organism>
<name>A0A0L0H8N1_SPIPD</name>
<sequence>MPDKDSRRQSTKIPKNWPQNIRYLSQNEWSREVPSDILSYYLPRCSWNKLKCSSSSRSPITSTKFPMKSGLNPPGPSRVVRIVRISSPTHPANGQLGLVAAANLSPRSHILDYVGCVHTASTASTSSDYILSLDRITQLSVDAELAGNEGRCINDFRGVAEKPNVEFETYRCEKTGEVRVGVWVLTKKIAKGEELLVTYGKGFWKERRLIA</sequence>